<accession>A0A1V6SHY0</accession>
<dbReference type="Proteomes" id="UP000191342">
    <property type="component" value="Unassembled WGS sequence"/>
</dbReference>
<comment type="caution">
    <text evidence="3">The sequence shown here is derived from an EMBL/GenBank/DDBJ whole genome shotgun (WGS) entry which is preliminary data.</text>
</comment>
<feature type="region of interest" description="Disordered" evidence="1">
    <location>
        <begin position="36"/>
        <end position="63"/>
    </location>
</feature>
<dbReference type="STRING" id="254877.A0A1V6SHY0"/>
<protein>
    <submittedName>
        <fullName evidence="3">Uncharacterized protein</fullName>
    </submittedName>
</protein>
<name>A0A1V6SHY0_9EURO</name>
<feature type="signal peptide" evidence="2">
    <location>
        <begin position="1"/>
        <end position="15"/>
    </location>
</feature>
<feature type="region of interest" description="Disordered" evidence="1">
    <location>
        <begin position="323"/>
        <end position="342"/>
    </location>
</feature>
<organism evidence="3 4">
    <name type="scientific">Penicillium flavigenum</name>
    <dbReference type="NCBI Taxonomy" id="254877"/>
    <lineage>
        <taxon>Eukaryota</taxon>
        <taxon>Fungi</taxon>
        <taxon>Dikarya</taxon>
        <taxon>Ascomycota</taxon>
        <taxon>Pezizomycotina</taxon>
        <taxon>Eurotiomycetes</taxon>
        <taxon>Eurotiomycetidae</taxon>
        <taxon>Eurotiales</taxon>
        <taxon>Aspergillaceae</taxon>
        <taxon>Penicillium</taxon>
    </lineage>
</organism>
<sequence>MHFSALLLSVSLASAQYAYHQFGPGPAELEYLKNINEGPNQNQNQNQAQTHNGNGNYGNYEVGYDDHQNAVPSPHTPIRAPASSATPMIHSTFIVRASQTPAAPSHAKTPAAGYAYNHPSPSPQGRSQGFGPDDHDIPAGASGGLAPIDPMRPGSQVAPPPLFPDQNHGEDEGNSFCFWSRVKRGSPVEQQPDNYIQNVPGPSKTVIHPEEMQLFSDKDTSQQTQFTAVKRPALYRAVSNDDPSTNALFRFSIKSRWILRELGLLHASLRSHWHPRKSYHFLKKYWRRTVSKWLVTEDSVKTASARRKYHRVIPLRREAGEHLIHPGNGVSGSSSDASTTFT</sequence>
<dbReference type="OrthoDB" id="4352075at2759"/>
<keyword evidence="4" id="KW-1185">Reference proteome</keyword>
<feature type="compositionally biased region" description="Polar residues" evidence="1">
    <location>
        <begin position="331"/>
        <end position="342"/>
    </location>
</feature>
<evidence type="ECO:0000256" key="1">
    <source>
        <dbReference type="SAM" id="MobiDB-lite"/>
    </source>
</evidence>
<feature type="chain" id="PRO_5012031464" evidence="2">
    <location>
        <begin position="16"/>
        <end position="342"/>
    </location>
</feature>
<feature type="compositionally biased region" description="Low complexity" evidence="1">
    <location>
        <begin position="36"/>
        <end position="62"/>
    </location>
</feature>
<evidence type="ECO:0000313" key="4">
    <source>
        <dbReference type="Proteomes" id="UP000191342"/>
    </source>
</evidence>
<feature type="region of interest" description="Disordered" evidence="1">
    <location>
        <begin position="98"/>
        <end position="174"/>
    </location>
</feature>
<evidence type="ECO:0000256" key="2">
    <source>
        <dbReference type="SAM" id="SignalP"/>
    </source>
</evidence>
<keyword evidence="2" id="KW-0732">Signal</keyword>
<reference evidence="4" key="1">
    <citation type="journal article" date="2017" name="Nat. Microbiol.">
        <title>Global analysis of biosynthetic gene clusters reveals vast potential of secondary metabolite production in Penicillium species.</title>
        <authorList>
            <person name="Nielsen J.C."/>
            <person name="Grijseels S."/>
            <person name="Prigent S."/>
            <person name="Ji B."/>
            <person name="Dainat J."/>
            <person name="Nielsen K.F."/>
            <person name="Frisvad J.C."/>
            <person name="Workman M."/>
            <person name="Nielsen J."/>
        </authorList>
    </citation>
    <scope>NUCLEOTIDE SEQUENCE [LARGE SCALE GENOMIC DNA]</scope>
    <source>
        <strain evidence="4">IBT 14082</strain>
    </source>
</reference>
<dbReference type="AlphaFoldDB" id="A0A1V6SHY0"/>
<dbReference type="EMBL" id="MLQL01000045">
    <property type="protein sequence ID" value="OQE13617.1"/>
    <property type="molecule type" value="Genomic_DNA"/>
</dbReference>
<proteinExistence type="predicted"/>
<evidence type="ECO:0000313" key="3">
    <source>
        <dbReference type="EMBL" id="OQE13617.1"/>
    </source>
</evidence>
<gene>
    <name evidence="3" type="ORF">PENFLA_c045G06217</name>
</gene>